<dbReference type="InterPro" id="IPR053392">
    <property type="entry name" value="Transposase_IS30-like"/>
</dbReference>
<dbReference type="PANTHER" id="PTHR10948:SF23">
    <property type="entry name" value="TRANSPOSASE INSI FOR INSERTION SEQUENCE ELEMENT IS30A-RELATED"/>
    <property type="match status" value="1"/>
</dbReference>
<feature type="domain" description="Integrase catalytic" evidence="2">
    <location>
        <begin position="170"/>
        <end position="330"/>
    </location>
</feature>
<dbReference type="NCBIfam" id="NF033563">
    <property type="entry name" value="transpos_IS30"/>
    <property type="match status" value="1"/>
</dbReference>
<dbReference type="GO" id="GO:0015074">
    <property type="term" value="P:DNA integration"/>
    <property type="evidence" value="ECO:0007669"/>
    <property type="project" value="InterPro"/>
</dbReference>
<dbReference type="GO" id="GO:0006310">
    <property type="term" value="P:DNA recombination"/>
    <property type="evidence" value="ECO:0007669"/>
    <property type="project" value="UniProtKB-KW"/>
</dbReference>
<dbReference type="InterPro" id="IPR051917">
    <property type="entry name" value="Transposase-Integrase"/>
</dbReference>
<dbReference type="SUPFAM" id="SSF88659">
    <property type="entry name" value="Sigma3 and sigma4 domains of RNA polymerase sigma factors"/>
    <property type="match status" value="1"/>
</dbReference>
<dbReference type="Proteomes" id="UP000095780">
    <property type="component" value="Unassembled WGS sequence"/>
</dbReference>
<dbReference type="InterPro" id="IPR001584">
    <property type="entry name" value="Integrase_cat-core"/>
</dbReference>
<dbReference type="Gene3D" id="3.30.420.10">
    <property type="entry name" value="Ribonuclease H-like superfamily/Ribonuclease H"/>
    <property type="match status" value="1"/>
</dbReference>
<evidence type="ECO:0000313" key="3">
    <source>
        <dbReference type="EMBL" id="CUQ82605.1"/>
    </source>
</evidence>
<dbReference type="SUPFAM" id="SSF53098">
    <property type="entry name" value="Ribonuclease H-like"/>
    <property type="match status" value="1"/>
</dbReference>
<dbReference type="EMBL" id="CZBV01000003">
    <property type="protein sequence ID" value="CUQ82605.1"/>
    <property type="molecule type" value="Genomic_DNA"/>
</dbReference>
<organism evidence="3 4">
    <name type="scientific">Lachnospira eligens</name>
    <dbReference type="NCBI Taxonomy" id="39485"/>
    <lineage>
        <taxon>Bacteria</taxon>
        <taxon>Bacillati</taxon>
        <taxon>Bacillota</taxon>
        <taxon>Clostridia</taxon>
        <taxon>Lachnospirales</taxon>
        <taxon>Lachnospiraceae</taxon>
        <taxon>Lachnospira</taxon>
    </lineage>
</organism>
<dbReference type="GO" id="GO:0003676">
    <property type="term" value="F:nucleic acid binding"/>
    <property type="evidence" value="ECO:0007669"/>
    <property type="project" value="InterPro"/>
</dbReference>
<dbReference type="InterPro" id="IPR013324">
    <property type="entry name" value="RNA_pol_sigma_r3/r4-like"/>
</dbReference>
<dbReference type="PROSITE" id="PS50994">
    <property type="entry name" value="INTEGRASE"/>
    <property type="match status" value="1"/>
</dbReference>
<dbReference type="RefSeq" id="WP_055286425.1">
    <property type="nucleotide sequence ID" value="NZ_CABIXW010000003.1"/>
</dbReference>
<evidence type="ECO:0000259" key="2">
    <source>
        <dbReference type="PROSITE" id="PS50994"/>
    </source>
</evidence>
<sequence>MGKHLTEKERYLIEFMYNKEKRTQREIAKILNKHYNTIYNEIKRGTIKQIDTHLKEYYIYCADVGQRKYIEANARKGANNKVACDSEYLLFIRDKVKQHYSFYSANELAKQEGFNTRVCLTTLYNYFNKHFIKLKKLDMPYNKIKKVKQEKETKRVYQYGKRSIDERGNLQQRDIYGHWEMDTVQGQKKKKGCILVLSERKTRQELLFKLDNKQCASVWNTLQDNWDKLKHHIKTITCDNGVEFSTNCELSNNELIEFVRTNLYYCHPYRSGERGTNENQNKLIRRFYPKGVDLSNVTQEELNKIQDFMNNMPRKIFNGLSSNQFLEQNEMEYLQT</sequence>
<dbReference type="GO" id="GO:0005829">
    <property type="term" value="C:cytosol"/>
    <property type="evidence" value="ECO:0007669"/>
    <property type="project" value="TreeGrafter"/>
</dbReference>
<dbReference type="InterPro" id="IPR012337">
    <property type="entry name" value="RNaseH-like_sf"/>
</dbReference>
<accession>A0A174Z5C2</accession>
<dbReference type="Pfam" id="PF13936">
    <property type="entry name" value="HTH_38"/>
    <property type="match status" value="1"/>
</dbReference>
<proteinExistence type="predicted"/>
<dbReference type="GO" id="GO:0032196">
    <property type="term" value="P:transposition"/>
    <property type="evidence" value="ECO:0007669"/>
    <property type="project" value="TreeGrafter"/>
</dbReference>
<reference evidence="3 4" key="1">
    <citation type="submission" date="2015-09" db="EMBL/GenBank/DDBJ databases">
        <authorList>
            <consortium name="Pathogen Informatics"/>
        </authorList>
    </citation>
    <scope>NUCLEOTIDE SEQUENCE [LARGE SCALE GENOMIC DNA]</scope>
    <source>
        <strain evidence="3 4">2789STDY5834878</strain>
    </source>
</reference>
<dbReference type="AlphaFoldDB" id="A0A174Z5C2"/>
<dbReference type="InterPro" id="IPR036397">
    <property type="entry name" value="RNaseH_sf"/>
</dbReference>
<gene>
    <name evidence="3" type="ORF">ERS852492_00995</name>
</gene>
<protein>
    <submittedName>
        <fullName evidence="3">Transposase and inactivated derivatives, IS30 family</fullName>
    </submittedName>
</protein>
<evidence type="ECO:0000313" key="4">
    <source>
        <dbReference type="Proteomes" id="UP000095780"/>
    </source>
</evidence>
<dbReference type="GO" id="GO:0004803">
    <property type="term" value="F:transposase activity"/>
    <property type="evidence" value="ECO:0007669"/>
    <property type="project" value="TreeGrafter"/>
</dbReference>
<name>A0A174Z5C2_9FIRM</name>
<keyword evidence="1" id="KW-0233">DNA recombination</keyword>
<dbReference type="InterPro" id="IPR025246">
    <property type="entry name" value="IS30-like_HTH"/>
</dbReference>
<dbReference type="PANTHER" id="PTHR10948">
    <property type="entry name" value="TRANSPOSASE"/>
    <property type="match status" value="1"/>
</dbReference>
<evidence type="ECO:0000256" key="1">
    <source>
        <dbReference type="ARBA" id="ARBA00023172"/>
    </source>
</evidence>